<dbReference type="Proteomes" id="UP001642540">
    <property type="component" value="Unassembled WGS sequence"/>
</dbReference>
<protein>
    <recommendedName>
        <fullName evidence="4">C2H2-type domain-containing protein</fullName>
    </recommendedName>
</protein>
<feature type="compositionally biased region" description="Basic and acidic residues" evidence="1">
    <location>
        <begin position="164"/>
        <end position="178"/>
    </location>
</feature>
<organism evidence="2 3">
    <name type="scientific">Orchesella dallaii</name>
    <dbReference type="NCBI Taxonomy" id="48710"/>
    <lineage>
        <taxon>Eukaryota</taxon>
        <taxon>Metazoa</taxon>
        <taxon>Ecdysozoa</taxon>
        <taxon>Arthropoda</taxon>
        <taxon>Hexapoda</taxon>
        <taxon>Collembola</taxon>
        <taxon>Entomobryomorpha</taxon>
        <taxon>Entomobryoidea</taxon>
        <taxon>Orchesellidae</taxon>
        <taxon>Orchesellinae</taxon>
        <taxon>Orchesella</taxon>
    </lineage>
</organism>
<keyword evidence="3" id="KW-1185">Reference proteome</keyword>
<feature type="compositionally biased region" description="Basic and acidic residues" evidence="1">
    <location>
        <begin position="406"/>
        <end position="421"/>
    </location>
</feature>
<evidence type="ECO:0000256" key="1">
    <source>
        <dbReference type="SAM" id="MobiDB-lite"/>
    </source>
</evidence>
<dbReference type="EMBL" id="CAXLJM020000157">
    <property type="protein sequence ID" value="CAL8143474.1"/>
    <property type="molecule type" value="Genomic_DNA"/>
</dbReference>
<sequence length="432" mass="47887">MANCLFCSSDIPPTFKIVNGTVTKVKSGFTLSLGTETSEDSAVHGQLNTFFVLKRILNLPIEILSELLSLCNGESYPEHWIGACQSCDELVTQFYGVAKEISKLEGCLARIGNELKGKIGRSEDVAGASPIWKRIRKEVLNPKESSTTSAQQVQADATTEPDDDKNRKIDDTSSEKALRRPPPVLIDLCSDTEDDEENVRSSGHESQSAASKDLTEKSSTSVLVPANVENNLRPPINTMEAGQDNQEAQIEGDLEVVLVTPVYSFHPPAFGHSHQKRKSTPSKKAGKVNPSVSMIPTKGKPRNKTSSQRKWTKDNPYFVCHLCKYSTKLVKKLEDHLKLHDENSGYITCTRPKCNTLVLERKLLKHYQLKHSAPATGKIANSDLQKLCEKCGEFYTNITRHRRQCKVDTKTGEESGPKEQDNSNPGSGFCFY</sequence>
<reference evidence="2 3" key="1">
    <citation type="submission" date="2024-08" db="EMBL/GenBank/DDBJ databases">
        <authorList>
            <person name="Cucini C."/>
            <person name="Frati F."/>
        </authorList>
    </citation>
    <scope>NUCLEOTIDE SEQUENCE [LARGE SCALE GENOMIC DNA]</scope>
</reference>
<feature type="region of interest" description="Disordered" evidence="1">
    <location>
        <begin position="139"/>
        <end position="239"/>
    </location>
</feature>
<proteinExistence type="predicted"/>
<feature type="compositionally biased region" description="Basic residues" evidence="1">
    <location>
        <begin position="273"/>
        <end position="286"/>
    </location>
</feature>
<accession>A0ABP1S460</accession>
<gene>
    <name evidence="2" type="ORF">ODALV1_LOCUS29608</name>
</gene>
<evidence type="ECO:0000313" key="3">
    <source>
        <dbReference type="Proteomes" id="UP001642540"/>
    </source>
</evidence>
<comment type="caution">
    <text evidence="2">The sequence shown here is derived from an EMBL/GenBank/DDBJ whole genome shotgun (WGS) entry which is preliminary data.</text>
</comment>
<feature type="compositionally biased region" description="Polar residues" evidence="1">
    <location>
        <begin position="143"/>
        <end position="157"/>
    </location>
</feature>
<feature type="region of interest" description="Disordered" evidence="1">
    <location>
        <begin position="267"/>
        <end position="310"/>
    </location>
</feature>
<name>A0ABP1S460_9HEXA</name>
<feature type="region of interest" description="Disordered" evidence="1">
    <location>
        <begin position="406"/>
        <end position="432"/>
    </location>
</feature>
<evidence type="ECO:0000313" key="2">
    <source>
        <dbReference type="EMBL" id="CAL8143474.1"/>
    </source>
</evidence>
<evidence type="ECO:0008006" key="4">
    <source>
        <dbReference type="Google" id="ProtNLM"/>
    </source>
</evidence>